<evidence type="ECO:0000313" key="6">
    <source>
        <dbReference type="EMBL" id="KAL2083442.1"/>
    </source>
</evidence>
<dbReference type="GO" id="GO:0005737">
    <property type="term" value="C:cytoplasm"/>
    <property type="evidence" value="ECO:0007669"/>
    <property type="project" value="UniProtKB-SubCell"/>
</dbReference>
<protein>
    <recommendedName>
        <fullName evidence="5">Scaffolding anchor of CK1 domain-containing protein</fullName>
    </recommendedName>
</protein>
<feature type="region of interest" description="Disordered" evidence="4">
    <location>
        <begin position="658"/>
        <end position="937"/>
    </location>
</feature>
<dbReference type="PANTHER" id="PTHR16181:SF29">
    <property type="entry name" value="PROTEIN FAM83A-RELATED"/>
    <property type="match status" value="1"/>
</dbReference>
<dbReference type="EMBL" id="JBHFQA010000018">
    <property type="protein sequence ID" value="KAL2083442.1"/>
    <property type="molecule type" value="Genomic_DNA"/>
</dbReference>
<name>A0ABD1J8I2_9TELE</name>
<evidence type="ECO:0000256" key="2">
    <source>
        <dbReference type="ARBA" id="ARBA00006937"/>
    </source>
</evidence>
<feature type="compositionally biased region" description="Polar residues" evidence="4">
    <location>
        <begin position="844"/>
        <end position="857"/>
    </location>
</feature>
<dbReference type="PANTHER" id="PTHR16181">
    <property type="entry name" value="PROTEIN FAM83A-RELATED"/>
    <property type="match status" value="1"/>
</dbReference>
<dbReference type="SUPFAM" id="SSF56024">
    <property type="entry name" value="Phospholipase D/nuclease"/>
    <property type="match status" value="1"/>
</dbReference>
<comment type="similarity">
    <text evidence="2">Belongs to the FAM83 family.</text>
</comment>
<sequence>MLESNLSLLSSLKDDFRPDDYVQPHYREAYRLAIDALVSGGQDAYREVLKAEEIGDFLSEDERVLITRGTETPPKEGRHSGEVDGSPTDSQSSSGTYWPTRSDVETPNLELGWPNVMHNIQTNVDLLFHPPRLDSPTIKEVIRKHIQDAQEVIAVAMDVFTDVDIFREIVDASIRGIPVYVLLDHSQFRSFLTMVESQDIHICKLRNMRVRTVKGQNYLCRTGAKFHGSMEQKFLLVDCRTVFFGSYSFMWSYEKINLSMVQVITGHLVASYDEEFRTLYARSIAPPELAPLDGLPGERRLTGKLEAFERKHHLRHTLNTVYRQTCEKQGFSRESHHLGNIEEQLPDDALYGQQPMMHQRPYGYAAEDTTNYLKRHSYAGERQEGTYIPPYMRHGVSHWNVAGIRGGYDAPMRNPLPGGYNDPRHAPRLDRIQRSSNMRQSYHGNVKQFVSTQQNMPSFEQMSKTFMRDWRVTSYLNNSDAPIAESHEYLDQYNVPENKPPPHLHSRLRSSVVLTSVIPEHGEMNGYTDASSNSVRCREQYGLAPSAHTRPPASMKLNQPEPVNYRAMHTDFALKRRSLQILDEPKPSGNCSPARDYLNSYASLGRARGRMICRDMETQEQDQYKRHSVADPKSNIIVGNRESSSHMYGVLMKEREERNEAGEDMGRRGFPHNLSPNQRSVSHCDFKGAAESKPSTESTWRESPSRTSSSTILEQREKERARGSRGLGSPQFFKKSSRKIKSLLNIHEKKDTSPKCKSRLRHKSEEGSTDTLVDDGELGGDGQGRESRGTASSGKSSGSPGRWRSRTKSHGSDRDILKNVEHASLPRFSTEGLDQSLAEGNVEKSPSQLSNTQSMRSGVTARELKPVPESGKSRLHSRYDFSNGLEQRPPHHSQQNVSNTSSQASDRHRGLTSAKRDHADRTNHSDHNSHSCHDNKLGRLFQRVGNLIHKKT</sequence>
<dbReference type="Gene3D" id="3.30.870.10">
    <property type="entry name" value="Endonuclease Chain A"/>
    <property type="match status" value="1"/>
</dbReference>
<feature type="compositionally biased region" description="Polar residues" evidence="4">
    <location>
        <begin position="789"/>
        <end position="799"/>
    </location>
</feature>
<dbReference type="Pfam" id="PF07894">
    <property type="entry name" value="SACK1"/>
    <property type="match status" value="1"/>
</dbReference>
<reference evidence="6 7" key="1">
    <citation type="submission" date="2024-09" db="EMBL/GenBank/DDBJ databases">
        <title>A chromosome-level genome assembly of Gray's grenadier anchovy, Coilia grayii.</title>
        <authorList>
            <person name="Fu Z."/>
        </authorList>
    </citation>
    <scope>NUCLEOTIDE SEQUENCE [LARGE SCALE GENOMIC DNA]</scope>
    <source>
        <strain evidence="6">G4</strain>
        <tissue evidence="6">Muscle</tissue>
    </source>
</reference>
<dbReference type="InterPro" id="IPR050944">
    <property type="entry name" value="FAM83"/>
</dbReference>
<feature type="compositionally biased region" description="Basic and acidic residues" evidence="4">
    <location>
        <begin position="810"/>
        <end position="821"/>
    </location>
</feature>
<proteinExistence type="inferred from homology"/>
<organism evidence="6 7">
    <name type="scientific">Coilia grayii</name>
    <name type="common">Gray's grenadier anchovy</name>
    <dbReference type="NCBI Taxonomy" id="363190"/>
    <lineage>
        <taxon>Eukaryota</taxon>
        <taxon>Metazoa</taxon>
        <taxon>Chordata</taxon>
        <taxon>Craniata</taxon>
        <taxon>Vertebrata</taxon>
        <taxon>Euteleostomi</taxon>
        <taxon>Actinopterygii</taxon>
        <taxon>Neopterygii</taxon>
        <taxon>Teleostei</taxon>
        <taxon>Clupei</taxon>
        <taxon>Clupeiformes</taxon>
        <taxon>Clupeoidei</taxon>
        <taxon>Engraulidae</taxon>
        <taxon>Coilinae</taxon>
        <taxon>Coilia</taxon>
    </lineage>
</organism>
<feature type="compositionally biased region" description="Polar residues" evidence="4">
    <location>
        <begin position="892"/>
        <end position="904"/>
    </location>
</feature>
<keyword evidence="3" id="KW-0963">Cytoplasm</keyword>
<feature type="compositionally biased region" description="Polar residues" evidence="4">
    <location>
        <begin position="87"/>
        <end position="99"/>
    </location>
</feature>
<feature type="region of interest" description="Disordered" evidence="4">
    <location>
        <begin position="67"/>
        <end position="101"/>
    </location>
</feature>
<evidence type="ECO:0000256" key="4">
    <source>
        <dbReference type="SAM" id="MobiDB-lite"/>
    </source>
</evidence>
<evidence type="ECO:0000313" key="7">
    <source>
        <dbReference type="Proteomes" id="UP001591681"/>
    </source>
</evidence>
<accession>A0ABD1J8I2</accession>
<feature type="compositionally biased region" description="Basic and acidic residues" evidence="4">
    <location>
        <begin position="73"/>
        <end position="82"/>
    </location>
</feature>
<gene>
    <name evidence="6" type="ORF">ACEWY4_021215</name>
</gene>
<comment type="subcellular location">
    <subcellularLocation>
        <location evidence="1">Cytoplasm</location>
    </subcellularLocation>
</comment>
<keyword evidence="7" id="KW-1185">Reference proteome</keyword>
<dbReference type="InterPro" id="IPR012461">
    <property type="entry name" value="SACK1"/>
</dbReference>
<feature type="compositionally biased region" description="Basic and acidic residues" evidence="4">
    <location>
        <begin position="658"/>
        <end position="667"/>
    </location>
</feature>
<feature type="domain" description="Scaffolding anchor of CK1" evidence="5">
    <location>
        <begin position="18"/>
        <end position="283"/>
    </location>
</feature>
<evidence type="ECO:0000256" key="1">
    <source>
        <dbReference type="ARBA" id="ARBA00004496"/>
    </source>
</evidence>
<comment type="caution">
    <text evidence="6">The sequence shown here is derived from an EMBL/GenBank/DDBJ whole genome shotgun (WGS) entry which is preliminary data.</text>
</comment>
<dbReference type="FunFam" id="3.30.870.10:FF:000004">
    <property type="entry name" value="protein FAM83H isoform X2"/>
    <property type="match status" value="1"/>
</dbReference>
<feature type="compositionally biased region" description="Basic and acidic residues" evidence="4">
    <location>
        <begin position="905"/>
        <end position="937"/>
    </location>
</feature>
<evidence type="ECO:0000256" key="3">
    <source>
        <dbReference type="ARBA" id="ARBA00022490"/>
    </source>
</evidence>
<dbReference type="Proteomes" id="UP001591681">
    <property type="component" value="Unassembled WGS sequence"/>
</dbReference>
<evidence type="ECO:0000259" key="5">
    <source>
        <dbReference type="Pfam" id="PF07894"/>
    </source>
</evidence>
<dbReference type="AlphaFoldDB" id="A0ABD1J8I2"/>